<name>A0A7R8CL35_LEPSM</name>
<dbReference type="SMART" id="SM00033">
    <property type="entry name" value="CH"/>
    <property type="match status" value="1"/>
</dbReference>
<reference evidence="3" key="1">
    <citation type="submission" date="2021-02" db="EMBL/GenBank/DDBJ databases">
        <authorList>
            <person name="Bekaert M."/>
        </authorList>
    </citation>
    <scope>NUCLEOTIDE SEQUENCE</scope>
    <source>
        <strain evidence="3">IoA-00</strain>
    </source>
</reference>
<keyword evidence="2" id="KW-0812">Transmembrane</keyword>
<dbReference type="PROSITE" id="PS50021">
    <property type="entry name" value="CH"/>
    <property type="match status" value="1"/>
</dbReference>
<organism evidence="3 4">
    <name type="scientific">Lepeophtheirus salmonis</name>
    <name type="common">Salmon louse</name>
    <name type="synonym">Caligus salmonis</name>
    <dbReference type="NCBI Taxonomy" id="72036"/>
    <lineage>
        <taxon>Eukaryota</taxon>
        <taxon>Metazoa</taxon>
        <taxon>Ecdysozoa</taxon>
        <taxon>Arthropoda</taxon>
        <taxon>Crustacea</taxon>
        <taxon>Multicrustacea</taxon>
        <taxon>Hexanauplia</taxon>
        <taxon>Copepoda</taxon>
        <taxon>Siphonostomatoida</taxon>
        <taxon>Caligidae</taxon>
        <taxon>Lepeophtheirus</taxon>
    </lineage>
</organism>
<dbReference type="AlphaFoldDB" id="A0A7R8CL35"/>
<dbReference type="InterPro" id="IPR050540">
    <property type="entry name" value="F-actin_Monoox_Mical"/>
</dbReference>
<protein>
    <submittedName>
        <fullName evidence="3">MICALL1</fullName>
    </submittedName>
</protein>
<evidence type="ECO:0000256" key="2">
    <source>
        <dbReference type="SAM" id="Phobius"/>
    </source>
</evidence>
<dbReference type="Pfam" id="PF00307">
    <property type="entry name" value="CH"/>
    <property type="match status" value="1"/>
</dbReference>
<evidence type="ECO:0000313" key="4">
    <source>
        <dbReference type="Proteomes" id="UP000675881"/>
    </source>
</evidence>
<keyword evidence="2" id="KW-0472">Membrane</keyword>
<sequence length="322" mass="37152">MDNEERPYYIVEKDIKESQKKHNCQHSNQATISRQDSYIFPQKKTKINTHTHRTYKFVRRISKREEKEELIQEEKKRCQSLRESRRGRSVIVPALLIVYYIHQHALDIKDLSHSFRDGLAFCAIIHHFRPELIPEFHVLKPDNIYDNNDLAYRIAEETLGIPSLLDPQDMDEDGSRSPNVSLTNLSRNSESENDSVLQSSSENNTPQGTPTVAPKRIINQSELIEKYGKDIFNSSSNNKTKLSNSNNSVVARMSHELICLIITIELPFCIIIFMLLCFERDLNPGLLATILIILPQQQPPKKAVSTICIISFALNWITYVFI</sequence>
<dbReference type="InterPro" id="IPR036872">
    <property type="entry name" value="CH_dom_sf"/>
</dbReference>
<accession>A0A7R8CL35</accession>
<keyword evidence="4" id="KW-1185">Reference proteome</keyword>
<feature type="compositionally biased region" description="Polar residues" evidence="1">
    <location>
        <begin position="176"/>
        <end position="210"/>
    </location>
</feature>
<dbReference type="InterPro" id="IPR001715">
    <property type="entry name" value="CH_dom"/>
</dbReference>
<gene>
    <name evidence="3" type="ORF">LSAA_4717</name>
</gene>
<dbReference type="Gene3D" id="1.10.418.10">
    <property type="entry name" value="Calponin-like domain"/>
    <property type="match status" value="1"/>
</dbReference>
<feature type="transmembrane region" description="Helical" evidence="2">
    <location>
        <begin position="303"/>
        <end position="321"/>
    </location>
</feature>
<dbReference type="PANTHER" id="PTHR23167:SF84">
    <property type="entry name" value="ALPHA ACTININ 3-RELATED"/>
    <property type="match status" value="1"/>
</dbReference>
<feature type="region of interest" description="Disordered" evidence="1">
    <location>
        <begin position="163"/>
        <end position="214"/>
    </location>
</feature>
<dbReference type="PANTHER" id="PTHR23167">
    <property type="entry name" value="CALPONIN HOMOLOGY DOMAIN-CONTAINING PROTEIN DDB_G0272472-RELATED"/>
    <property type="match status" value="1"/>
</dbReference>
<proteinExistence type="predicted"/>
<keyword evidence="2" id="KW-1133">Transmembrane helix</keyword>
<evidence type="ECO:0000313" key="3">
    <source>
        <dbReference type="EMBL" id="CAF2852206.1"/>
    </source>
</evidence>
<dbReference type="SUPFAM" id="SSF47576">
    <property type="entry name" value="Calponin-homology domain, CH-domain"/>
    <property type="match status" value="1"/>
</dbReference>
<feature type="transmembrane region" description="Helical" evidence="2">
    <location>
        <begin position="257"/>
        <end position="276"/>
    </location>
</feature>
<evidence type="ECO:0000256" key="1">
    <source>
        <dbReference type="SAM" id="MobiDB-lite"/>
    </source>
</evidence>
<dbReference type="Proteomes" id="UP000675881">
    <property type="component" value="Chromosome 14"/>
</dbReference>
<dbReference type="EMBL" id="HG994593">
    <property type="protein sequence ID" value="CAF2852206.1"/>
    <property type="molecule type" value="Genomic_DNA"/>
</dbReference>
<dbReference type="OrthoDB" id="10017054at2759"/>